<dbReference type="EMBL" id="JAPMOS010000122">
    <property type="protein sequence ID" value="KAJ4455054.1"/>
    <property type="molecule type" value="Genomic_DNA"/>
</dbReference>
<dbReference type="Proteomes" id="UP001141327">
    <property type="component" value="Unassembled WGS sequence"/>
</dbReference>
<evidence type="ECO:0000313" key="1">
    <source>
        <dbReference type="EMBL" id="KAJ4455054.1"/>
    </source>
</evidence>
<reference evidence="1" key="1">
    <citation type="journal article" date="2022" name="bioRxiv">
        <title>Genomics of Preaxostyla Flagellates Illuminates Evolutionary Transitions and the Path Towards Mitochondrial Loss.</title>
        <authorList>
            <person name="Novak L.V.F."/>
            <person name="Treitli S.C."/>
            <person name="Pyrih J."/>
            <person name="Halakuc P."/>
            <person name="Pipaliya S.V."/>
            <person name="Vacek V."/>
            <person name="Brzon O."/>
            <person name="Soukal P."/>
            <person name="Eme L."/>
            <person name="Dacks J.B."/>
            <person name="Karnkowska A."/>
            <person name="Elias M."/>
            <person name="Hampl V."/>
        </authorList>
    </citation>
    <scope>NUCLEOTIDE SEQUENCE</scope>
    <source>
        <strain evidence="1">RCP-MX</strain>
    </source>
</reference>
<name>A0ABQ8U6V4_9EUKA</name>
<accession>A0ABQ8U6V4</accession>
<protein>
    <submittedName>
        <fullName evidence="1">Uncharacterized protein</fullName>
    </submittedName>
</protein>
<evidence type="ECO:0000313" key="2">
    <source>
        <dbReference type="Proteomes" id="UP001141327"/>
    </source>
</evidence>
<sequence length="273" mass="30223">MEPVFEMRRLEPDCAVSATIYKKKAPRWAAPCLSLDQSQPSLDVRDKHQFDNIAEYAYSFHTLQSIEAIAGIIACLPENSQFHQVELSISQETGFDRMLHLKILDGHPQLLPASHLLEFLTASGRVLAFYEERGSKAVVRIARSWAGLCSMRIIGEVGPYRKVGRALEALAKGGESPCKTWTAAAIIHSAVQLGIRMLATAPTNLASTCSWPAGGCSILLAMYEAALPTDAVFEPLRPYLIENVARSLYEASLAIYNKDARQFYDFFLGRVDN</sequence>
<proteinExistence type="predicted"/>
<comment type="caution">
    <text evidence="1">The sequence shown here is derived from an EMBL/GenBank/DDBJ whole genome shotgun (WGS) entry which is preliminary data.</text>
</comment>
<keyword evidence="2" id="KW-1185">Reference proteome</keyword>
<organism evidence="1 2">
    <name type="scientific">Paratrimastix pyriformis</name>
    <dbReference type="NCBI Taxonomy" id="342808"/>
    <lineage>
        <taxon>Eukaryota</taxon>
        <taxon>Metamonada</taxon>
        <taxon>Preaxostyla</taxon>
        <taxon>Paratrimastigidae</taxon>
        <taxon>Paratrimastix</taxon>
    </lineage>
</organism>
<gene>
    <name evidence="1" type="ORF">PAPYR_10071</name>
</gene>